<protein>
    <submittedName>
        <fullName evidence="1">Uncharacterized protein</fullName>
    </submittedName>
</protein>
<name>A0A7S1UBM5_9STRA</name>
<gene>
    <name evidence="1" type="ORF">PPAR1163_LOCUS21639</name>
</gene>
<dbReference type="AlphaFoldDB" id="A0A7S1UBM5"/>
<dbReference type="EMBL" id="HBGJ01034127">
    <property type="protein sequence ID" value="CAD9263256.1"/>
    <property type="molecule type" value="Transcribed_RNA"/>
</dbReference>
<proteinExistence type="predicted"/>
<organism evidence="1">
    <name type="scientific">Phaeomonas parva</name>
    <dbReference type="NCBI Taxonomy" id="124430"/>
    <lineage>
        <taxon>Eukaryota</taxon>
        <taxon>Sar</taxon>
        <taxon>Stramenopiles</taxon>
        <taxon>Ochrophyta</taxon>
        <taxon>Pinguiophyceae</taxon>
        <taxon>Pinguiochrysidales</taxon>
        <taxon>Pinguiochrysidaceae</taxon>
        <taxon>Phaeomonas</taxon>
    </lineage>
</organism>
<reference evidence="1" key="1">
    <citation type="submission" date="2021-01" db="EMBL/GenBank/DDBJ databases">
        <authorList>
            <person name="Corre E."/>
            <person name="Pelletier E."/>
            <person name="Niang G."/>
            <person name="Scheremetjew M."/>
            <person name="Finn R."/>
            <person name="Kale V."/>
            <person name="Holt S."/>
            <person name="Cochrane G."/>
            <person name="Meng A."/>
            <person name="Brown T."/>
            <person name="Cohen L."/>
        </authorList>
    </citation>
    <scope>NUCLEOTIDE SEQUENCE</scope>
    <source>
        <strain evidence="1">CCMP2877</strain>
    </source>
</reference>
<dbReference type="Pfam" id="PF22086">
    <property type="entry name" value="DUF6940"/>
    <property type="match status" value="1"/>
</dbReference>
<sequence length="152" mass="15510">MPALTAEVAAAMPFECAVLNADGDGLSAFAPDPNTFAAHLSAAAATGKHVATFANLGGDSGLLAPVAMPGCGAAAYASLKPFLDAQGEGCAAQRAELWAAVAEAVLARLAAAPAEPLWVSTSGLGVAWLHVRLDPRPKYYTHAPYKLWPPQS</sequence>
<accession>A0A7S1UBM5</accession>
<evidence type="ECO:0000313" key="1">
    <source>
        <dbReference type="EMBL" id="CAD9263256.1"/>
    </source>
</evidence>
<dbReference type="InterPro" id="IPR054220">
    <property type="entry name" value="DUF6940"/>
</dbReference>